<evidence type="ECO:0000256" key="1">
    <source>
        <dbReference type="ARBA" id="ARBA00023239"/>
    </source>
</evidence>
<evidence type="ECO:0000256" key="3">
    <source>
        <dbReference type="HAMAP-Rule" id="MF_02071"/>
    </source>
</evidence>
<evidence type="ECO:0000256" key="2">
    <source>
        <dbReference type="ARBA" id="ARBA00023316"/>
    </source>
</evidence>
<feature type="domain" description="RlpA-like protein double-psi beta-barrel" evidence="5">
    <location>
        <begin position="74"/>
        <end position="158"/>
    </location>
</feature>
<dbReference type="HAMAP" id="MF_02071">
    <property type="entry name" value="RlpA"/>
    <property type="match status" value="1"/>
</dbReference>
<evidence type="ECO:0000256" key="4">
    <source>
        <dbReference type="RuleBase" id="RU003495"/>
    </source>
</evidence>
<dbReference type="KEGG" id="rpc:RPC_2902"/>
<organism evidence="6">
    <name type="scientific">Rhodopseudomonas palustris (strain BisB18)</name>
    <dbReference type="NCBI Taxonomy" id="316056"/>
    <lineage>
        <taxon>Bacteria</taxon>
        <taxon>Pseudomonadati</taxon>
        <taxon>Pseudomonadota</taxon>
        <taxon>Alphaproteobacteria</taxon>
        <taxon>Hyphomicrobiales</taxon>
        <taxon>Nitrobacteraceae</taxon>
        <taxon>Rhodopseudomonas</taxon>
    </lineage>
</organism>
<keyword evidence="1 3" id="KW-0456">Lyase</keyword>
<dbReference type="NCBIfam" id="TIGR00413">
    <property type="entry name" value="rlpA"/>
    <property type="match status" value="1"/>
</dbReference>
<dbReference type="Gene3D" id="2.40.40.10">
    <property type="entry name" value="RlpA-like domain"/>
    <property type="match status" value="1"/>
</dbReference>
<dbReference type="GO" id="GO:0000270">
    <property type="term" value="P:peptidoglycan metabolic process"/>
    <property type="evidence" value="ECO:0007669"/>
    <property type="project" value="UniProtKB-UniRule"/>
</dbReference>
<keyword evidence="6" id="KW-0449">Lipoprotein</keyword>
<dbReference type="InterPro" id="IPR034718">
    <property type="entry name" value="RlpA"/>
</dbReference>
<dbReference type="PANTHER" id="PTHR34183:SF8">
    <property type="entry name" value="ENDOLYTIC PEPTIDOGLYCAN TRANSGLYCOSYLASE RLPA-RELATED"/>
    <property type="match status" value="1"/>
</dbReference>
<gene>
    <name evidence="3" type="primary">rlpA</name>
    <name evidence="6" type="ordered locus">RPC_2902</name>
</gene>
<evidence type="ECO:0000259" key="5">
    <source>
        <dbReference type="Pfam" id="PF03330"/>
    </source>
</evidence>
<name>Q213I6_RHOPB</name>
<dbReference type="eggNOG" id="COG0797">
    <property type="taxonomic scope" value="Bacteria"/>
</dbReference>
<comment type="function">
    <text evidence="3">Lytic transglycosylase with a strong preference for naked glycan strands that lack stem peptides.</text>
</comment>
<dbReference type="HOGENOM" id="CLU_1634087_0_0_5"/>
<reference evidence="6" key="1">
    <citation type="submission" date="2006-03" db="EMBL/GenBank/DDBJ databases">
        <title>Complete sequence of Rhodopseudomonas palustris BisB18.</title>
        <authorList>
            <consortium name="US DOE Joint Genome Institute"/>
            <person name="Copeland A."/>
            <person name="Lucas S."/>
            <person name="Lapidus A."/>
            <person name="Barry K."/>
            <person name="Detter J.C."/>
            <person name="Glavina del Rio T."/>
            <person name="Hammon N."/>
            <person name="Israni S."/>
            <person name="Dalin E."/>
            <person name="Tice H."/>
            <person name="Pitluck S."/>
            <person name="Chain P."/>
            <person name="Malfatti S."/>
            <person name="Shin M."/>
            <person name="Vergez L."/>
            <person name="Schmutz J."/>
            <person name="Larimer F."/>
            <person name="Land M."/>
            <person name="Hauser L."/>
            <person name="Pelletier D.A."/>
            <person name="Kyrpides N."/>
            <person name="Anderson I."/>
            <person name="Oda Y."/>
            <person name="Harwood C.S."/>
            <person name="Richardson P."/>
        </authorList>
    </citation>
    <scope>NUCLEOTIDE SEQUENCE [LARGE SCALE GENOMIC DNA]</scope>
    <source>
        <strain evidence="6">BisB18</strain>
    </source>
</reference>
<dbReference type="InterPro" id="IPR036908">
    <property type="entry name" value="RlpA-like_sf"/>
</dbReference>
<evidence type="ECO:0000313" key="6">
    <source>
        <dbReference type="EMBL" id="ABD88450.1"/>
    </source>
</evidence>
<dbReference type="PANTHER" id="PTHR34183">
    <property type="entry name" value="ENDOLYTIC PEPTIDOGLYCAN TRANSGLYCOSYLASE RLPA"/>
    <property type="match status" value="1"/>
</dbReference>
<dbReference type="GO" id="GO:0008932">
    <property type="term" value="F:lytic endotransglycosylase activity"/>
    <property type="evidence" value="ECO:0007669"/>
    <property type="project" value="UniProtKB-UniRule"/>
</dbReference>
<dbReference type="AlphaFoldDB" id="Q213I6"/>
<dbReference type="InterPro" id="IPR009009">
    <property type="entry name" value="RlpA-like_DPBB"/>
</dbReference>
<keyword evidence="2 3" id="KW-0961">Cell wall biogenesis/degradation</keyword>
<dbReference type="CDD" id="cd22268">
    <property type="entry name" value="DPBB_RlpA-like"/>
    <property type="match status" value="1"/>
</dbReference>
<dbReference type="GO" id="GO:0071555">
    <property type="term" value="P:cell wall organization"/>
    <property type="evidence" value="ECO:0007669"/>
    <property type="project" value="UniProtKB-KW"/>
</dbReference>
<dbReference type="EMBL" id="CP000301">
    <property type="protein sequence ID" value="ABD88450.1"/>
    <property type="molecule type" value="Genomic_DNA"/>
</dbReference>
<dbReference type="Pfam" id="PF03330">
    <property type="entry name" value="DPBB_1"/>
    <property type="match status" value="1"/>
</dbReference>
<dbReference type="STRING" id="316056.RPC_2902"/>
<comment type="similarity">
    <text evidence="3 4">Belongs to the RlpA family.</text>
</comment>
<dbReference type="SUPFAM" id="SSF50685">
    <property type="entry name" value="Barwin-like endoglucanases"/>
    <property type="match status" value="1"/>
</dbReference>
<proteinExistence type="inferred from homology"/>
<dbReference type="EC" id="4.2.2.-" evidence="3"/>
<sequence length="162" mass="17188">MHKPFHAGRRNLASVIASGAQSIRVEAHELPSFLQHRCELIRQRLQSSTMTRSDTIFAASIGAALLAAGPAAAETGRAAYYHGGRTASGEVSTAQAFTAAHRTLPFGTKVLVTHIGNGRSVVVRINDRGPFGRGRIIDVSTAAARELDMIASGTAMVRIDPQ</sequence>
<accession>Q213I6</accession>
<protein>
    <recommendedName>
        <fullName evidence="3">Endolytic peptidoglycan transglycosylase RlpA</fullName>
        <ecNumber evidence="3">4.2.2.-</ecNumber>
    </recommendedName>
</protein>
<dbReference type="InterPro" id="IPR012997">
    <property type="entry name" value="RplA"/>
</dbReference>